<dbReference type="Proteomes" id="UP000824265">
    <property type="component" value="Unassembled WGS sequence"/>
</dbReference>
<dbReference type="Gene3D" id="2.30.30.90">
    <property type="match status" value="1"/>
</dbReference>
<reference evidence="3" key="1">
    <citation type="journal article" date="2021" name="PeerJ">
        <title>Extensive microbial diversity within the chicken gut microbiome revealed by metagenomics and culture.</title>
        <authorList>
            <person name="Gilroy R."/>
            <person name="Ravi A."/>
            <person name="Getino M."/>
            <person name="Pursley I."/>
            <person name="Horton D.L."/>
            <person name="Alikhan N.F."/>
            <person name="Baker D."/>
            <person name="Gharbi K."/>
            <person name="Hall N."/>
            <person name="Watson M."/>
            <person name="Adriaenssens E.M."/>
            <person name="Foster-Nyarko E."/>
            <person name="Jarju S."/>
            <person name="Secka A."/>
            <person name="Antonio M."/>
            <person name="Oren A."/>
            <person name="Chaudhuri R.R."/>
            <person name="La Ragione R."/>
            <person name="Hildebrand F."/>
            <person name="Pallen M.J."/>
        </authorList>
    </citation>
    <scope>NUCLEOTIDE SEQUENCE</scope>
    <source>
        <strain evidence="3">CHK195-6426</strain>
    </source>
</reference>
<feature type="domain" description="Ferrous iron transporter FeoA-like" evidence="2">
    <location>
        <begin position="1"/>
        <end position="72"/>
    </location>
</feature>
<dbReference type="EMBL" id="DXGH01000071">
    <property type="protein sequence ID" value="HIW82395.1"/>
    <property type="molecule type" value="Genomic_DNA"/>
</dbReference>
<accession>A0A9D1UDE9</accession>
<comment type="caution">
    <text evidence="3">The sequence shown here is derived from an EMBL/GenBank/DDBJ whole genome shotgun (WGS) entry which is preliminary data.</text>
</comment>
<dbReference type="AlphaFoldDB" id="A0A9D1UDE9"/>
<keyword evidence="1" id="KW-0408">Iron</keyword>
<reference evidence="3" key="2">
    <citation type="submission" date="2021-04" db="EMBL/GenBank/DDBJ databases">
        <authorList>
            <person name="Gilroy R."/>
        </authorList>
    </citation>
    <scope>NUCLEOTIDE SEQUENCE</scope>
    <source>
        <strain evidence="3">CHK195-6426</strain>
    </source>
</reference>
<dbReference type="InterPro" id="IPR053184">
    <property type="entry name" value="FeoA-like"/>
</dbReference>
<dbReference type="SMART" id="SM00899">
    <property type="entry name" value="FeoA"/>
    <property type="match status" value="1"/>
</dbReference>
<evidence type="ECO:0000259" key="2">
    <source>
        <dbReference type="SMART" id="SM00899"/>
    </source>
</evidence>
<evidence type="ECO:0000256" key="1">
    <source>
        <dbReference type="ARBA" id="ARBA00023004"/>
    </source>
</evidence>
<dbReference type="PANTHER" id="PTHR43151">
    <property type="entry name" value="FEOA FAMILY PROTEIN"/>
    <property type="match status" value="1"/>
</dbReference>
<dbReference type="InterPro" id="IPR008988">
    <property type="entry name" value="Transcriptional_repressor_C"/>
</dbReference>
<dbReference type="InterPro" id="IPR038157">
    <property type="entry name" value="FeoA_core_dom"/>
</dbReference>
<sequence length="78" mass="8867">MTLYEAQKNESYRISGLYVEPAVTRRLQALGLNDGTPVKVLNRKRRGAMIIQVRGTRLALGKHISSNIEIRQMKEEKA</sequence>
<dbReference type="GO" id="GO:0046914">
    <property type="term" value="F:transition metal ion binding"/>
    <property type="evidence" value="ECO:0007669"/>
    <property type="project" value="InterPro"/>
</dbReference>
<proteinExistence type="predicted"/>
<dbReference type="SUPFAM" id="SSF50037">
    <property type="entry name" value="C-terminal domain of transcriptional repressors"/>
    <property type="match status" value="1"/>
</dbReference>
<dbReference type="PANTHER" id="PTHR43151:SF1">
    <property type="entry name" value="SSR2333 PROTEIN"/>
    <property type="match status" value="1"/>
</dbReference>
<evidence type="ECO:0000313" key="3">
    <source>
        <dbReference type="EMBL" id="HIW82395.1"/>
    </source>
</evidence>
<name>A0A9D1UDE9_9FIRM</name>
<gene>
    <name evidence="3" type="ORF">H9742_12905</name>
</gene>
<organism evidence="3 4">
    <name type="scientific">Candidatus Acetatifactor stercoripullorum</name>
    <dbReference type="NCBI Taxonomy" id="2838414"/>
    <lineage>
        <taxon>Bacteria</taxon>
        <taxon>Bacillati</taxon>
        <taxon>Bacillota</taxon>
        <taxon>Clostridia</taxon>
        <taxon>Lachnospirales</taxon>
        <taxon>Lachnospiraceae</taxon>
        <taxon>Acetatifactor</taxon>
    </lineage>
</organism>
<evidence type="ECO:0000313" key="4">
    <source>
        <dbReference type="Proteomes" id="UP000824265"/>
    </source>
</evidence>
<protein>
    <submittedName>
        <fullName evidence="3">Ferrous iron transport protein A</fullName>
    </submittedName>
</protein>
<dbReference type="Pfam" id="PF04023">
    <property type="entry name" value="FeoA"/>
    <property type="match status" value="1"/>
</dbReference>
<dbReference type="InterPro" id="IPR007167">
    <property type="entry name" value="Fe-transptr_FeoA-like"/>
</dbReference>